<feature type="domain" description="Glycosyl hydrolase family 31 C-terminal" evidence="8">
    <location>
        <begin position="568"/>
        <end position="653"/>
    </location>
</feature>
<evidence type="ECO:0000313" key="10">
    <source>
        <dbReference type="Proteomes" id="UP001519289"/>
    </source>
</evidence>
<sequence>MSQLERVTDWHTTAHDLVLRFRGATLTLTPLAGDLIRLRVASDGATAPSTGAVVWDREPVAPQVTEHAGGLTLAAGRVRVEIALAPLRLSWYEGDRLFAQDEAILAAPDRVVLRRAMPPDEHYYGFGEKTGYLDKRGRRLEMWATDEGNHTPSADPLYQSIPFFLALRDGRAHGLFVDCGARSVFDMGSLDPADAYTVEVFSPVLDAYVFAGPRMADIVRRYAELTGRMELPPLWSLGFHQCRWSYFPEAKVREVARNFREREIPCDAIWLDIDYMDGYRVFTWDRERFPDPEGLVADLGRDGFRVVTIVDPGVKQDEQYAVYREGVEKGYFITQPDGSLTVGEVWPGASVFPDFQRASVRAWWGDLYREAYYDKGVAGVWNDMNEPANWLGNAAGEKTLPHDALQGESGERVPHAAVHNLYGFNMARATYEGWKRHRPGLRPFILTRSGYAGIQRYAAVWMGDNHSWWEHILAHMTMCAGMGLSGVPFVGTDVGGFNANPNGELVARWIAIGALTPFFRMHTAWGTRDQEPWSFGPEVEAICRKYIRLRYRLLPYVYTLMEEAARTGLPAMRPLVLEHQEDPETWHISDQVLIGRDLLAAPVYQPGVTRRLVYLPAGAWYDFWTGERLAGGRYVVAEAPLDVIPLYVRAGAALPMGPEMSHTGAVPMETLTLHVYAGEGDFTLYEDEGEGYGYQRGVFARTRITVQPDRVTVSLPEGGYTPTWRRVELLLHGFAGDLALDGTPVRDASGVAGARRLVVERQGGFTVTASR</sequence>
<dbReference type="Pfam" id="PF17137">
    <property type="entry name" value="DUF5110"/>
    <property type="match status" value="1"/>
</dbReference>
<dbReference type="InterPro" id="IPR033403">
    <property type="entry name" value="DUF5110"/>
</dbReference>
<accession>A0ABS4JPD8</accession>
<dbReference type="CDD" id="cd06604">
    <property type="entry name" value="GH31_glucosidase_II_MalA"/>
    <property type="match status" value="1"/>
</dbReference>
<feature type="domain" description="Glycoside hydrolase family 31 N-terminal" evidence="6">
    <location>
        <begin position="25"/>
        <end position="186"/>
    </location>
</feature>
<feature type="domain" description="Glycoside hydrolase family 31 TIM barrel" evidence="5">
    <location>
        <begin position="230"/>
        <end position="560"/>
    </location>
</feature>
<evidence type="ECO:0000256" key="2">
    <source>
        <dbReference type="ARBA" id="ARBA00022801"/>
    </source>
</evidence>
<organism evidence="9 10">
    <name type="scientific">Symbiobacterium terraclitae</name>
    <dbReference type="NCBI Taxonomy" id="557451"/>
    <lineage>
        <taxon>Bacteria</taxon>
        <taxon>Bacillati</taxon>
        <taxon>Bacillota</taxon>
        <taxon>Clostridia</taxon>
        <taxon>Eubacteriales</taxon>
        <taxon>Symbiobacteriaceae</taxon>
        <taxon>Symbiobacterium</taxon>
    </lineage>
</organism>
<protein>
    <submittedName>
        <fullName evidence="9">Alpha-glucosidase</fullName>
        <ecNumber evidence="9">3.2.1.20</ecNumber>
    </submittedName>
</protein>
<evidence type="ECO:0000259" key="7">
    <source>
        <dbReference type="Pfam" id="PF17137"/>
    </source>
</evidence>
<dbReference type="InterPro" id="IPR030458">
    <property type="entry name" value="Glyco_hydro_31_AS"/>
</dbReference>
<dbReference type="PANTHER" id="PTHR22762">
    <property type="entry name" value="ALPHA-GLUCOSIDASE"/>
    <property type="match status" value="1"/>
</dbReference>
<dbReference type="Pfam" id="PF21365">
    <property type="entry name" value="Glyco_hydro_31_3rd"/>
    <property type="match status" value="1"/>
</dbReference>
<dbReference type="Gene3D" id="3.20.20.80">
    <property type="entry name" value="Glycosidases"/>
    <property type="match status" value="1"/>
</dbReference>
<comment type="similarity">
    <text evidence="1 4">Belongs to the glycosyl hydrolase 31 family.</text>
</comment>
<evidence type="ECO:0000256" key="3">
    <source>
        <dbReference type="ARBA" id="ARBA00023295"/>
    </source>
</evidence>
<name>A0ABS4JPD8_9FIRM</name>
<dbReference type="EC" id="3.2.1.20" evidence="9"/>
<keyword evidence="3 4" id="KW-0326">Glycosidase</keyword>
<keyword evidence="2 4" id="KW-0378">Hydrolase</keyword>
<evidence type="ECO:0000259" key="8">
    <source>
        <dbReference type="Pfam" id="PF21365"/>
    </source>
</evidence>
<dbReference type="Pfam" id="PF01055">
    <property type="entry name" value="Glyco_hydro_31_2nd"/>
    <property type="match status" value="1"/>
</dbReference>
<proteinExistence type="inferred from homology"/>
<dbReference type="SUPFAM" id="SSF51445">
    <property type="entry name" value="(Trans)glycosidases"/>
    <property type="match status" value="1"/>
</dbReference>
<reference evidence="9 10" key="1">
    <citation type="submission" date="2021-03" db="EMBL/GenBank/DDBJ databases">
        <title>Genomic Encyclopedia of Type Strains, Phase IV (KMG-IV): sequencing the most valuable type-strain genomes for metagenomic binning, comparative biology and taxonomic classification.</title>
        <authorList>
            <person name="Goeker M."/>
        </authorList>
    </citation>
    <scope>NUCLEOTIDE SEQUENCE [LARGE SCALE GENOMIC DNA]</scope>
    <source>
        <strain evidence="9 10">DSM 27138</strain>
    </source>
</reference>
<evidence type="ECO:0000256" key="1">
    <source>
        <dbReference type="ARBA" id="ARBA00007806"/>
    </source>
</evidence>
<feature type="domain" description="DUF5110" evidence="7">
    <location>
        <begin position="670"/>
        <end position="733"/>
    </location>
</feature>
<evidence type="ECO:0000313" key="9">
    <source>
        <dbReference type="EMBL" id="MBP2017380.1"/>
    </source>
</evidence>
<dbReference type="Proteomes" id="UP001519289">
    <property type="component" value="Unassembled WGS sequence"/>
</dbReference>
<dbReference type="SUPFAM" id="SSF51011">
    <property type="entry name" value="Glycosyl hydrolase domain"/>
    <property type="match status" value="1"/>
</dbReference>
<dbReference type="EMBL" id="JAGGLG010000004">
    <property type="protein sequence ID" value="MBP2017380.1"/>
    <property type="molecule type" value="Genomic_DNA"/>
</dbReference>
<dbReference type="InterPro" id="IPR011013">
    <property type="entry name" value="Gal_mutarotase_sf_dom"/>
</dbReference>
<dbReference type="Gene3D" id="2.60.40.1180">
    <property type="entry name" value="Golgi alpha-mannosidase II"/>
    <property type="match status" value="2"/>
</dbReference>
<dbReference type="InterPro" id="IPR000322">
    <property type="entry name" value="Glyco_hydro_31_TIM"/>
</dbReference>
<dbReference type="PROSITE" id="PS00129">
    <property type="entry name" value="GLYCOSYL_HYDROL_F31_1"/>
    <property type="match status" value="1"/>
</dbReference>
<dbReference type="InterPro" id="IPR013780">
    <property type="entry name" value="Glyco_hydro_b"/>
</dbReference>
<dbReference type="CDD" id="cd14752">
    <property type="entry name" value="GH31_N"/>
    <property type="match status" value="1"/>
</dbReference>
<evidence type="ECO:0000259" key="5">
    <source>
        <dbReference type="Pfam" id="PF01055"/>
    </source>
</evidence>
<dbReference type="RefSeq" id="WP_209465525.1">
    <property type="nucleotide sequence ID" value="NZ_JAGGLG010000004.1"/>
</dbReference>
<dbReference type="GO" id="GO:0004558">
    <property type="term" value="F:alpha-1,4-glucosidase activity"/>
    <property type="evidence" value="ECO:0007669"/>
    <property type="project" value="UniProtKB-EC"/>
</dbReference>
<dbReference type="InterPro" id="IPR048395">
    <property type="entry name" value="Glyco_hydro_31_C"/>
</dbReference>
<dbReference type="Gene3D" id="2.60.40.1760">
    <property type="entry name" value="glycosyl hydrolase (family 31)"/>
    <property type="match status" value="1"/>
</dbReference>
<dbReference type="InterPro" id="IPR025887">
    <property type="entry name" value="Glyco_hydro_31_N_dom"/>
</dbReference>
<evidence type="ECO:0000256" key="4">
    <source>
        <dbReference type="RuleBase" id="RU361185"/>
    </source>
</evidence>
<comment type="caution">
    <text evidence="9">The sequence shown here is derived from an EMBL/GenBank/DDBJ whole genome shotgun (WGS) entry which is preliminary data.</text>
</comment>
<dbReference type="Pfam" id="PF13802">
    <property type="entry name" value="Gal_mutarotas_2"/>
    <property type="match status" value="1"/>
</dbReference>
<dbReference type="InterPro" id="IPR017853">
    <property type="entry name" value="GH"/>
</dbReference>
<keyword evidence="10" id="KW-1185">Reference proteome</keyword>
<gene>
    <name evidence="9" type="ORF">J2Z79_000763</name>
</gene>
<evidence type="ECO:0000259" key="6">
    <source>
        <dbReference type="Pfam" id="PF13802"/>
    </source>
</evidence>
<dbReference type="SUPFAM" id="SSF74650">
    <property type="entry name" value="Galactose mutarotase-like"/>
    <property type="match status" value="1"/>
</dbReference>
<dbReference type="PANTHER" id="PTHR22762:SF166">
    <property type="entry name" value="ALPHA-GLUCOSIDASE"/>
    <property type="match status" value="1"/>
</dbReference>